<keyword evidence="3" id="KW-1185">Reference proteome</keyword>
<gene>
    <name evidence="2" type="ORF">HK099_001557</name>
</gene>
<feature type="region of interest" description="Disordered" evidence="1">
    <location>
        <begin position="1"/>
        <end position="26"/>
    </location>
</feature>
<reference evidence="2" key="1">
    <citation type="submission" date="2020-05" db="EMBL/GenBank/DDBJ databases">
        <title>Phylogenomic resolution of chytrid fungi.</title>
        <authorList>
            <person name="Stajich J.E."/>
            <person name="Amses K."/>
            <person name="Simmons R."/>
            <person name="Seto K."/>
            <person name="Myers J."/>
            <person name="Bonds A."/>
            <person name="Quandt C.A."/>
            <person name="Barry K."/>
            <person name="Liu P."/>
            <person name="Grigoriev I."/>
            <person name="Longcore J.E."/>
            <person name="James T.Y."/>
        </authorList>
    </citation>
    <scope>NUCLEOTIDE SEQUENCE</scope>
    <source>
        <strain evidence="2">JEL0476</strain>
    </source>
</reference>
<accession>A0AAD5U6L7</accession>
<dbReference type="EMBL" id="JADGJW010000145">
    <property type="protein sequence ID" value="KAJ3223076.1"/>
    <property type="molecule type" value="Genomic_DNA"/>
</dbReference>
<feature type="compositionally biased region" description="Polar residues" evidence="1">
    <location>
        <begin position="52"/>
        <end position="61"/>
    </location>
</feature>
<name>A0AAD5U6L7_9FUNG</name>
<evidence type="ECO:0000256" key="1">
    <source>
        <dbReference type="SAM" id="MobiDB-lite"/>
    </source>
</evidence>
<proteinExistence type="predicted"/>
<evidence type="ECO:0000313" key="2">
    <source>
        <dbReference type="EMBL" id="KAJ3223076.1"/>
    </source>
</evidence>
<dbReference type="Proteomes" id="UP001211065">
    <property type="component" value="Unassembled WGS sequence"/>
</dbReference>
<comment type="caution">
    <text evidence="2">The sequence shown here is derived from an EMBL/GenBank/DDBJ whole genome shotgun (WGS) entry which is preliminary data.</text>
</comment>
<protein>
    <recommendedName>
        <fullName evidence="4">Small EDRK-rich factor-like N-terminal domain-containing protein</fullName>
    </recommendedName>
</protein>
<organism evidence="2 3">
    <name type="scientific">Clydaea vesicula</name>
    <dbReference type="NCBI Taxonomy" id="447962"/>
    <lineage>
        <taxon>Eukaryota</taxon>
        <taxon>Fungi</taxon>
        <taxon>Fungi incertae sedis</taxon>
        <taxon>Chytridiomycota</taxon>
        <taxon>Chytridiomycota incertae sedis</taxon>
        <taxon>Chytridiomycetes</taxon>
        <taxon>Lobulomycetales</taxon>
        <taxon>Lobulomycetaceae</taxon>
        <taxon>Clydaea</taxon>
    </lineage>
</organism>
<dbReference type="AlphaFoldDB" id="A0AAD5U6L7"/>
<sequence length="61" mass="6504">MKNNASGKGERKDGLQELTPQQRREHDAAKLLEKVAAKKAKAEAEAASAASGTNTANQKKK</sequence>
<feature type="region of interest" description="Disordered" evidence="1">
    <location>
        <begin position="38"/>
        <end position="61"/>
    </location>
</feature>
<evidence type="ECO:0000313" key="3">
    <source>
        <dbReference type="Proteomes" id="UP001211065"/>
    </source>
</evidence>
<evidence type="ECO:0008006" key="4">
    <source>
        <dbReference type="Google" id="ProtNLM"/>
    </source>
</evidence>